<reference evidence="3 4" key="1">
    <citation type="submission" date="2019-01" db="EMBL/GenBank/DDBJ databases">
        <title>Senegalimassilia sp. nov. KGMB04484 isolated human feces.</title>
        <authorList>
            <person name="Han K.-I."/>
            <person name="Kim J.-S."/>
            <person name="Lee K.C."/>
            <person name="Suh M.K."/>
            <person name="Eom M.K."/>
            <person name="Lee J.H."/>
            <person name="Park S.-H."/>
            <person name="Kang S.W."/>
            <person name="Park J.-E."/>
            <person name="Oh B.S."/>
            <person name="Yu S.Y."/>
            <person name="Choi S.-H."/>
            <person name="Lee D.H."/>
            <person name="Yoon H."/>
            <person name="Kim B.-Y."/>
            <person name="Lee J.H."/>
            <person name="Lee J.-S."/>
        </authorList>
    </citation>
    <scope>NUCLEOTIDE SEQUENCE [LARGE SCALE GENOMIC DNA]</scope>
    <source>
        <strain evidence="3 4">KGMB04484</strain>
    </source>
</reference>
<dbReference type="SUPFAM" id="SSF53850">
    <property type="entry name" value="Periplasmic binding protein-like II"/>
    <property type="match status" value="1"/>
</dbReference>
<evidence type="ECO:0000256" key="1">
    <source>
        <dbReference type="SAM" id="MobiDB-lite"/>
    </source>
</evidence>
<evidence type="ECO:0000313" key="4">
    <source>
        <dbReference type="Proteomes" id="UP000293345"/>
    </source>
</evidence>
<organism evidence="3 4">
    <name type="scientific">Senegalimassilia faecalis</name>
    <dbReference type="NCBI Taxonomy" id="2509433"/>
    <lineage>
        <taxon>Bacteria</taxon>
        <taxon>Bacillati</taxon>
        <taxon>Actinomycetota</taxon>
        <taxon>Coriobacteriia</taxon>
        <taxon>Coriobacteriales</taxon>
        <taxon>Coriobacteriaceae</taxon>
        <taxon>Senegalimassilia</taxon>
    </lineage>
</organism>
<sequence length="163" mass="17534">MRKPKLVKLAALAFASVCAIGLLAGCSSSSGGAPATSNGEYPTITMNAPYRNMSKFQDPVHEKCPEINLEVIPYNGANTSAYMTDMRKSGQMTDIFFNTVYTPGHLDDENDFLDMSGLDFTDNYVQSRLREVTPNGGAVSLDVADPPCNVPGSERSGTRSSTH</sequence>
<dbReference type="PROSITE" id="PS51257">
    <property type="entry name" value="PROKAR_LIPOPROTEIN"/>
    <property type="match status" value="1"/>
</dbReference>
<dbReference type="Gene3D" id="3.40.190.10">
    <property type="entry name" value="Periplasmic binding protein-like II"/>
    <property type="match status" value="1"/>
</dbReference>
<protein>
    <recommendedName>
        <fullName evidence="5">Extracellular solute-binding protein</fullName>
    </recommendedName>
</protein>
<dbReference type="Proteomes" id="UP000293345">
    <property type="component" value="Unassembled WGS sequence"/>
</dbReference>
<feature type="signal peptide" evidence="2">
    <location>
        <begin position="1"/>
        <end position="24"/>
    </location>
</feature>
<keyword evidence="4" id="KW-1185">Reference proteome</keyword>
<comment type="caution">
    <text evidence="3">The sequence shown here is derived from an EMBL/GenBank/DDBJ whole genome shotgun (WGS) entry which is preliminary data.</text>
</comment>
<proteinExistence type="predicted"/>
<feature type="region of interest" description="Disordered" evidence="1">
    <location>
        <begin position="136"/>
        <end position="163"/>
    </location>
</feature>
<dbReference type="RefSeq" id="WP_129423401.1">
    <property type="nucleotide sequence ID" value="NZ_SDPW01000001.1"/>
</dbReference>
<dbReference type="EMBL" id="SDPW01000001">
    <property type="protein sequence ID" value="RXZ53707.1"/>
    <property type="molecule type" value="Genomic_DNA"/>
</dbReference>
<feature type="chain" id="PRO_5038598244" description="Extracellular solute-binding protein" evidence="2">
    <location>
        <begin position="25"/>
        <end position="163"/>
    </location>
</feature>
<accession>A0A4V1QTU7</accession>
<evidence type="ECO:0000256" key="2">
    <source>
        <dbReference type="SAM" id="SignalP"/>
    </source>
</evidence>
<dbReference type="AlphaFoldDB" id="A0A4V1QTU7"/>
<evidence type="ECO:0008006" key="5">
    <source>
        <dbReference type="Google" id="ProtNLM"/>
    </source>
</evidence>
<dbReference type="OrthoDB" id="8478044at2"/>
<gene>
    <name evidence="3" type="ORF">ET524_03770</name>
</gene>
<keyword evidence="2" id="KW-0732">Signal</keyword>
<evidence type="ECO:0000313" key="3">
    <source>
        <dbReference type="EMBL" id="RXZ53707.1"/>
    </source>
</evidence>
<name>A0A4V1QTU7_9ACTN</name>